<feature type="domain" description="D-isomer specific 2-hydroxyacid dehydrogenase catalytic" evidence="5">
    <location>
        <begin position="30"/>
        <end position="331"/>
    </location>
</feature>
<comment type="caution">
    <text evidence="7">The sequence shown here is derived from an EMBL/GenBank/DDBJ whole genome shotgun (WGS) entry which is preliminary data.</text>
</comment>
<dbReference type="PANTHER" id="PTHR43761">
    <property type="entry name" value="D-ISOMER SPECIFIC 2-HYDROXYACID DEHYDROGENASE FAMILY PROTEIN (AFU_ORTHOLOGUE AFUA_1G13630)"/>
    <property type="match status" value="1"/>
</dbReference>
<dbReference type="InterPro" id="IPR006140">
    <property type="entry name" value="D-isomer_DH_NAD-bd"/>
</dbReference>
<evidence type="ECO:0000313" key="7">
    <source>
        <dbReference type="EMBL" id="GAA2130806.1"/>
    </source>
</evidence>
<evidence type="ECO:0000256" key="4">
    <source>
        <dbReference type="RuleBase" id="RU003719"/>
    </source>
</evidence>
<evidence type="ECO:0000256" key="2">
    <source>
        <dbReference type="ARBA" id="ARBA00023002"/>
    </source>
</evidence>
<dbReference type="Pfam" id="PF00389">
    <property type="entry name" value="2-Hacid_dh"/>
    <property type="match status" value="1"/>
</dbReference>
<keyword evidence="3" id="KW-0520">NAD</keyword>
<evidence type="ECO:0000256" key="3">
    <source>
        <dbReference type="ARBA" id="ARBA00023027"/>
    </source>
</evidence>
<dbReference type="InterPro" id="IPR050418">
    <property type="entry name" value="D-iso_2-hydroxyacid_DH_PdxB"/>
</dbReference>
<organism evidence="7 8">
    <name type="scientific">Arthrobacter humicola</name>
    <dbReference type="NCBI Taxonomy" id="409291"/>
    <lineage>
        <taxon>Bacteria</taxon>
        <taxon>Bacillati</taxon>
        <taxon>Actinomycetota</taxon>
        <taxon>Actinomycetes</taxon>
        <taxon>Micrococcales</taxon>
        <taxon>Micrococcaceae</taxon>
        <taxon>Arthrobacter</taxon>
    </lineage>
</organism>
<proteinExistence type="inferred from homology"/>
<dbReference type="InterPro" id="IPR006139">
    <property type="entry name" value="D-isomer_2_OHA_DH_cat_dom"/>
</dbReference>
<dbReference type="EMBL" id="BAAAQB010000013">
    <property type="protein sequence ID" value="GAA2130806.1"/>
    <property type="molecule type" value="Genomic_DNA"/>
</dbReference>
<dbReference type="Proteomes" id="UP001500102">
    <property type="component" value="Unassembled WGS sequence"/>
</dbReference>
<dbReference type="InterPro" id="IPR029753">
    <property type="entry name" value="D-isomer_DH_CS"/>
</dbReference>
<dbReference type="PROSITE" id="PS00671">
    <property type="entry name" value="D_2_HYDROXYACID_DH_3"/>
    <property type="match status" value="1"/>
</dbReference>
<keyword evidence="8" id="KW-1185">Reference proteome</keyword>
<accession>A0ABP5KD73</accession>
<name>A0ABP5KD73_9MICC</name>
<comment type="similarity">
    <text evidence="1 4">Belongs to the D-isomer specific 2-hydroxyacid dehydrogenase family.</text>
</comment>
<protein>
    <submittedName>
        <fullName evidence="7">C-terminal binding protein</fullName>
    </submittedName>
</protein>
<evidence type="ECO:0000259" key="6">
    <source>
        <dbReference type="Pfam" id="PF02826"/>
    </source>
</evidence>
<dbReference type="PANTHER" id="PTHR43761:SF1">
    <property type="entry name" value="D-ISOMER SPECIFIC 2-HYDROXYACID DEHYDROGENASE CATALYTIC DOMAIN-CONTAINING PROTEIN-RELATED"/>
    <property type="match status" value="1"/>
</dbReference>
<gene>
    <name evidence="7" type="ORF">GCM10009825_12070</name>
</gene>
<keyword evidence="2 4" id="KW-0560">Oxidoreductase</keyword>
<dbReference type="RefSeq" id="WP_344363267.1">
    <property type="nucleotide sequence ID" value="NZ_BAAAQB010000013.1"/>
</dbReference>
<dbReference type="CDD" id="cd05299">
    <property type="entry name" value="CtBP_dh"/>
    <property type="match status" value="1"/>
</dbReference>
<dbReference type="InterPro" id="IPR043322">
    <property type="entry name" value="CtBP"/>
</dbReference>
<dbReference type="SUPFAM" id="SSF52283">
    <property type="entry name" value="Formate/glycerate dehydrogenase catalytic domain-like"/>
    <property type="match status" value="1"/>
</dbReference>
<dbReference type="InterPro" id="IPR036291">
    <property type="entry name" value="NAD(P)-bd_dom_sf"/>
</dbReference>
<evidence type="ECO:0000256" key="1">
    <source>
        <dbReference type="ARBA" id="ARBA00005854"/>
    </source>
</evidence>
<dbReference type="Gene3D" id="3.40.50.720">
    <property type="entry name" value="NAD(P)-binding Rossmann-like Domain"/>
    <property type="match status" value="2"/>
</dbReference>
<evidence type="ECO:0000259" key="5">
    <source>
        <dbReference type="Pfam" id="PF00389"/>
    </source>
</evidence>
<feature type="domain" description="D-isomer specific 2-hydroxyacid dehydrogenase NAD-binding" evidence="6">
    <location>
        <begin position="122"/>
        <end position="303"/>
    </location>
</feature>
<evidence type="ECO:0000313" key="8">
    <source>
        <dbReference type="Proteomes" id="UP001500102"/>
    </source>
</evidence>
<reference evidence="8" key="1">
    <citation type="journal article" date="2019" name="Int. J. Syst. Evol. Microbiol.">
        <title>The Global Catalogue of Microorganisms (GCM) 10K type strain sequencing project: providing services to taxonomists for standard genome sequencing and annotation.</title>
        <authorList>
            <consortium name="The Broad Institute Genomics Platform"/>
            <consortium name="The Broad Institute Genome Sequencing Center for Infectious Disease"/>
            <person name="Wu L."/>
            <person name="Ma J."/>
        </authorList>
    </citation>
    <scope>NUCLEOTIDE SEQUENCE [LARGE SCALE GENOMIC DNA]</scope>
    <source>
        <strain evidence="8">JCM 15921</strain>
    </source>
</reference>
<sequence length="341" mass="36598">MSTNAIFTDARLPVRPVAVYTDMEDIDYSAGVALLEANGYDVRYLGSQDPSAIMEQARDAEALLVGYAPVTAEVMDAIPGLKIIALVSMGFDNIDLDAAKERGIWVSNLPGVATEEVASHALALALAVTREIPFFQGRVAEGDWNGRPETTVFRLSQERLGLIGLGRIGSRFGELASGVFGEVIGYDPYLPDTPATRDMLAKAGIRRTGLDEVLAESAVVSLHMPLTEETRHLINTESLAAMRPGSYLVNVSRGQLIDNGALRAAVDSGHIRAAALDVLDVEPAPADHPLMGHPRILVTPHIGFLSDHTLAEYIRIQAQNVITRARTGAPDTPLFELEPAG</sequence>
<dbReference type="Pfam" id="PF02826">
    <property type="entry name" value="2-Hacid_dh_C"/>
    <property type="match status" value="1"/>
</dbReference>
<dbReference type="SUPFAM" id="SSF51735">
    <property type="entry name" value="NAD(P)-binding Rossmann-fold domains"/>
    <property type="match status" value="1"/>
</dbReference>